<evidence type="ECO:0000256" key="2">
    <source>
        <dbReference type="ARBA" id="ARBA00022694"/>
    </source>
</evidence>
<dbReference type="InterPro" id="IPR020095">
    <property type="entry name" value="PsdUridine_synth_TruA_C"/>
</dbReference>
<dbReference type="InterPro" id="IPR020103">
    <property type="entry name" value="PsdUridine_synth_cat_dom_sf"/>
</dbReference>
<dbReference type="PANTHER" id="PTHR11142:SF0">
    <property type="entry name" value="TRNA PSEUDOURIDINE SYNTHASE-LIKE 1"/>
    <property type="match status" value="1"/>
</dbReference>
<dbReference type="Gene3D" id="3.30.70.580">
    <property type="entry name" value="Pseudouridine synthase I, catalytic domain, N-terminal subdomain"/>
    <property type="match status" value="1"/>
</dbReference>
<dbReference type="GO" id="GO:0003723">
    <property type="term" value="F:RNA binding"/>
    <property type="evidence" value="ECO:0007669"/>
    <property type="project" value="InterPro"/>
</dbReference>
<dbReference type="InterPro" id="IPR020094">
    <property type="entry name" value="TruA/RsuA/RluB/E/F_N"/>
</dbReference>
<evidence type="ECO:0000313" key="5">
    <source>
        <dbReference type="EMBL" id="VAX06982.1"/>
    </source>
</evidence>
<dbReference type="InterPro" id="IPR020097">
    <property type="entry name" value="PsdUridine_synth_TruA_a/b_dom"/>
</dbReference>
<dbReference type="InterPro" id="IPR001406">
    <property type="entry name" value="PsdUridine_synth_TruA"/>
</dbReference>
<evidence type="ECO:0000256" key="1">
    <source>
        <dbReference type="ARBA" id="ARBA00009375"/>
    </source>
</evidence>
<dbReference type="CDD" id="cd02570">
    <property type="entry name" value="PseudoU_synth_EcTruA"/>
    <property type="match status" value="1"/>
</dbReference>
<dbReference type="GO" id="GO:0160147">
    <property type="term" value="F:tRNA pseudouridine(38-40) synthase activity"/>
    <property type="evidence" value="ECO:0007669"/>
    <property type="project" value="UniProtKB-EC"/>
</dbReference>
<sequence length="252" mass="29209">MTEEKPIFRFKLTLEFFGAGLVGWQRQNEGRSVQSILAEAAQKFCHEEVTFYAAGRTDAGVHAAGMVCQVDLPQNYPAFKVMDALNFHLKQQPVSILRSERVTEEFQARFSATKRYYRYHIINRRAPLTFQRDRAWHVKFPLETDLMHEAAQILVGHHDFTTFRSVDCQSKSPLKTLEKLDVRREGDNIYIDTSARSFLHHQVRSMVGSLYYVGRGKWTKQDLKNSLDARDRKALAYNAPPEGLYFIRADYP</sequence>
<comment type="similarity">
    <text evidence="1">Belongs to the tRNA pseudouridine synthase TruA family.</text>
</comment>
<dbReference type="Gene3D" id="3.30.70.660">
    <property type="entry name" value="Pseudouridine synthase I, catalytic domain, C-terminal subdomain"/>
    <property type="match status" value="1"/>
</dbReference>
<evidence type="ECO:0000256" key="3">
    <source>
        <dbReference type="ARBA" id="ARBA00023235"/>
    </source>
</evidence>
<keyword evidence="2" id="KW-0819">tRNA processing</keyword>
<dbReference type="HAMAP" id="MF_00171">
    <property type="entry name" value="TruA"/>
    <property type="match status" value="1"/>
</dbReference>
<dbReference type="Pfam" id="PF01416">
    <property type="entry name" value="PseudoU_synth_1"/>
    <property type="match status" value="1"/>
</dbReference>
<name>A0A3B1AT99_9ZZZZ</name>
<dbReference type="PANTHER" id="PTHR11142">
    <property type="entry name" value="PSEUDOURIDYLATE SYNTHASE"/>
    <property type="match status" value="1"/>
</dbReference>
<dbReference type="AlphaFoldDB" id="A0A3B1AT99"/>
<organism evidence="5">
    <name type="scientific">hydrothermal vent metagenome</name>
    <dbReference type="NCBI Taxonomy" id="652676"/>
    <lineage>
        <taxon>unclassified sequences</taxon>
        <taxon>metagenomes</taxon>
        <taxon>ecological metagenomes</taxon>
    </lineage>
</organism>
<feature type="domain" description="Pseudouridine synthase I TruA alpha/beta" evidence="4">
    <location>
        <begin position="150"/>
        <end position="252"/>
    </location>
</feature>
<keyword evidence="3 5" id="KW-0413">Isomerase</keyword>
<dbReference type="EMBL" id="UOFW01000190">
    <property type="protein sequence ID" value="VAX06982.1"/>
    <property type="molecule type" value="Genomic_DNA"/>
</dbReference>
<proteinExistence type="inferred from homology"/>
<gene>
    <name evidence="5" type="ORF">MNBD_ALPHA03-636</name>
</gene>
<reference evidence="5" key="1">
    <citation type="submission" date="2018-06" db="EMBL/GenBank/DDBJ databases">
        <authorList>
            <person name="Zhirakovskaya E."/>
        </authorList>
    </citation>
    <scope>NUCLEOTIDE SEQUENCE</scope>
</reference>
<dbReference type="PIRSF" id="PIRSF001430">
    <property type="entry name" value="tRNA_psdUrid_synth"/>
    <property type="match status" value="1"/>
</dbReference>
<evidence type="ECO:0000259" key="4">
    <source>
        <dbReference type="Pfam" id="PF01416"/>
    </source>
</evidence>
<dbReference type="GO" id="GO:0031119">
    <property type="term" value="P:tRNA pseudouridine synthesis"/>
    <property type="evidence" value="ECO:0007669"/>
    <property type="project" value="TreeGrafter"/>
</dbReference>
<dbReference type="EC" id="5.4.99.12" evidence="5"/>
<dbReference type="SUPFAM" id="SSF55120">
    <property type="entry name" value="Pseudouridine synthase"/>
    <property type="match status" value="1"/>
</dbReference>
<protein>
    <submittedName>
        <fullName evidence="5">tRNA pseudouridine(38-40) synthase</fullName>
        <ecNumber evidence="5">5.4.99.12</ecNumber>
    </submittedName>
</protein>
<dbReference type="NCBIfam" id="TIGR00071">
    <property type="entry name" value="hisT_truA"/>
    <property type="match status" value="1"/>
</dbReference>
<accession>A0A3B1AT99</accession>